<comment type="caution">
    <text evidence="2">The sequence shown here is derived from an EMBL/GenBank/DDBJ whole genome shotgun (WGS) entry which is preliminary data.</text>
</comment>
<accession>A0ABW5LDW8</accession>
<gene>
    <name evidence="2" type="ORF">ACFSR1_06470</name>
</gene>
<feature type="chain" id="PRO_5045694364" description="SH3 domain-containing protein" evidence="1">
    <location>
        <begin position="20"/>
        <end position="337"/>
    </location>
</feature>
<evidence type="ECO:0008006" key="4">
    <source>
        <dbReference type="Google" id="ProtNLM"/>
    </source>
</evidence>
<organism evidence="2 3">
    <name type="scientific">Aquimarina rubra</name>
    <dbReference type="NCBI Taxonomy" id="1920033"/>
    <lineage>
        <taxon>Bacteria</taxon>
        <taxon>Pseudomonadati</taxon>
        <taxon>Bacteroidota</taxon>
        <taxon>Flavobacteriia</taxon>
        <taxon>Flavobacteriales</taxon>
        <taxon>Flavobacteriaceae</taxon>
        <taxon>Aquimarina</taxon>
    </lineage>
</organism>
<reference evidence="3" key="1">
    <citation type="journal article" date="2019" name="Int. J. Syst. Evol. Microbiol.">
        <title>The Global Catalogue of Microorganisms (GCM) 10K type strain sequencing project: providing services to taxonomists for standard genome sequencing and annotation.</title>
        <authorList>
            <consortium name="The Broad Institute Genomics Platform"/>
            <consortium name="The Broad Institute Genome Sequencing Center for Infectious Disease"/>
            <person name="Wu L."/>
            <person name="Ma J."/>
        </authorList>
    </citation>
    <scope>NUCLEOTIDE SEQUENCE [LARGE SCALE GENOMIC DNA]</scope>
    <source>
        <strain evidence="3">KCTC 52274</strain>
    </source>
</reference>
<dbReference type="Proteomes" id="UP001597319">
    <property type="component" value="Unassembled WGS sequence"/>
</dbReference>
<evidence type="ECO:0000313" key="2">
    <source>
        <dbReference type="EMBL" id="MFD2562309.1"/>
    </source>
</evidence>
<feature type="signal peptide" evidence="1">
    <location>
        <begin position="1"/>
        <end position="19"/>
    </location>
</feature>
<keyword evidence="3" id="KW-1185">Reference proteome</keyword>
<proteinExistence type="predicted"/>
<dbReference type="EMBL" id="JBHULE010000008">
    <property type="protein sequence ID" value="MFD2562309.1"/>
    <property type="molecule type" value="Genomic_DNA"/>
</dbReference>
<keyword evidence="1" id="KW-0732">Signal</keyword>
<name>A0ABW5LDW8_9FLAO</name>
<dbReference type="RefSeq" id="WP_378290793.1">
    <property type="nucleotide sequence ID" value="NZ_JBHULE010000008.1"/>
</dbReference>
<evidence type="ECO:0000313" key="3">
    <source>
        <dbReference type="Proteomes" id="UP001597319"/>
    </source>
</evidence>
<protein>
    <recommendedName>
        <fullName evidence="4">SH3 domain-containing protein</fullName>
    </recommendedName>
</protein>
<sequence length="337" mass="36998">MKKIILLTICALFTITLQAQKSFFEALEANGENAIYEGFTDISPNGGGTCKFARSLPKVKVSILRIGGGIPVGFVGKPVSKDWGEIGETELSDYGRMDSYPHTMNMKHTYTKEGYVIVDDIIFVLDKIPDGGLPSVNNITKVYALVKNDETTTKKKKKGGFLGKMKQKLNSAGLSPTHKYLKSVNLVEKFTNYVKAMQAKQNAHTLTAKNKSDMVKIKAARNAGDAEIKRYNDSIKATPEYKDLQRRIKQNEENYQGAKARNKVTLRNNTGNTIYIGKSGSRNQGTRIDSGSTATWSCDTDAYLQIVTKSGGSYNYSTTTNKVYSSNSGCGSTIAIN</sequence>
<evidence type="ECO:0000256" key="1">
    <source>
        <dbReference type="SAM" id="SignalP"/>
    </source>
</evidence>